<feature type="region of interest" description="Disordered" evidence="1">
    <location>
        <begin position="45"/>
        <end position="69"/>
    </location>
</feature>
<evidence type="ECO:0000313" key="2">
    <source>
        <dbReference type="EMBL" id="KAJ6837294.1"/>
    </source>
</evidence>
<proteinExistence type="predicted"/>
<keyword evidence="3" id="KW-1185">Reference proteome</keyword>
<reference evidence="2" key="2">
    <citation type="submission" date="2023-04" db="EMBL/GenBank/DDBJ databases">
        <authorList>
            <person name="Bruccoleri R.E."/>
            <person name="Oakeley E.J."/>
            <person name="Faust A.-M."/>
            <person name="Dessus-Babus S."/>
            <person name="Altorfer M."/>
            <person name="Burckhardt D."/>
            <person name="Oertli M."/>
            <person name="Naumann U."/>
            <person name="Petersen F."/>
            <person name="Wong J."/>
        </authorList>
    </citation>
    <scope>NUCLEOTIDE SEQUENCE</scope>
    <source>
        <strain evidence="2">GSM-AAB239-AS_SAM_17_03QT</strain>
        <tissue evidence="2">Leaf</tissue>
    </source>
</reference>
<dbReference type="PANTHER" id="PTHR48237:SF1">
    <property type="entry name" value="SPC97_SPC98 FAMILY OF SPINDLE POLE BODY (SBP) COMPONENT"/>
    <property type="match status" value="1"/>
</dbReference>
<gene>
    <name evidence="2" type="ORF">M6B38_122135</name>
</gene>
<protein>
    <submittedName>
        <fullName evidence="2">Uncharacterized protein</fullName>
    </submittedName>
</protein>
<dbReference type="EMBL" id="JANAVB010011399">
    <property type="protein sequence ID" value="KAJ6837294.1"/>
    <property type="molecule type" value="Genomic_DNA"/>
</dbReference>
<name>A0AAX6H990_IRIPA</name>
<evidence type="ECO:0000313" key="3">
    <source>
        <dbReference type="Proteomes" id="UP001140949"/>
    </source>
</evidence>
<evidence type="ECO:0000256" key="1">
    <source>
        <dbReference type="SAM" id="MobiDB-lite"/>
    </source>
</evidence>
<feature type="compositionally biased region" description="Basic and acidic residues" evidence="1">
    <location>
        <begin position="48"/>
        <end position="67"/>
    </location>
</feature>
<dbReference type="PANTHER" id="PTHR48237">
    <property type="entry name" value="GAMMA-TUBULIN COMPLEX COMPONENT"/>
    <property type="match status" value="1"/>
</dbReference>
<accession>A0AAX6H990</accession>
<feature type="region of interest" description="Disordered" evidence="1">
    <location>
        <begin position="1"/>
        <end position="24"/>
    </location>
</feature>
<comment type="caution">
    <text evidence="2">The sequence shown here is derived from an EMBL/GenBank/DDBJ whole genome shotgun (WGS) entry which is preliminary data.</text>
</comment>
<dbReference type="Proteomes" id="UP001140949">
    <property type="component" value="Unassembled WGS sequence"/>
</dbReference>
<reference evidence="2" key="1">
    <citation type="journal article" date="2023" name="GigaByte">
        <title>Genome assembly of the bearded iris, Iris pallida Lam.</title>
        <authorList>
            <person name="Bruccoleri R.E."/>
            <person name="Oakeley E.J."/>
            <person name="Faust A.M.E."/>
            <person name="Altorfer M."/>
            <person name="Dessus-Babus S."/>
            <person name="Burckhardt D."/>
            <person name="Oertli M."/>
            <person name="Naumann U."/>
            <person name="Petersen F."/>
            <person name="Wong J."/>
        </authorList>
    </citation>
    <scope>NUCLEOTIDE SEQUENCE</scope>
    <source>
        <strain evidence="2">GSM-AAB239-AS_SAM_17_03QT</strain>
    </source>
</reference>
<organism evidence="2 3">
    <name type="scientific">Iris pallida</name>
    <name type="common">Sweet iris</name>
    <dbReference type="NCBI Taxonomy" id="29817"/>
    <lineage>
        <taxon>Eukaryota</taxon>
        <taxon>Viridiplantae</taxon>
        <taxon>Streptophyta</taxon>
        <taxon>Embryophyta</taxon>
        <taxon>Tracheophyta</taxon>
        <taxon>Spermatophyta</taxon>
        <taxon>Magnoliopsida</taxon>
        <taxon>Liliopsida</taxon>
        <taxon>Asparagales</taxon>
        <taxon>Iridaceae</taxon>
        <taxon>Iridoideae</taxon>
        <taxon>Irideae</taxon>
        <taxon>Iris</taxon>
    </lineage>
</organism>
<sequence>MAEAELNAGPSTAADGTCATTTSATSHLYDGGGHLLDGGVISDMASSKSEKSDMEEKSGDNRQREDMEWLSTLSEPELDFLISLKELATRRAKNVGYKDHENKFDVRMLRGLGFILLEYVKEQIKSSTEIPDSDEMLRLLNESGLSAMNSGENSNMSSGGGTHDLDFVTPRRKRMWDGLCEGTTNCRKKLKTEVTDD</sequence>
<dbReference type="AlphaFoldDB" id="A0AAX6H990"/>